<dbReference type="Gene3D" id="3.40.50.1220">
    <property type="entry name" value="TPP-binding domain"/>
    <property type="match status" value="1"/>
</dbReference>
<evidence type="ECO:0000256" key="2">
    <source>
        <dbReference type="PROSITE-ProRule" id="PRU00236"/>
    </source>
</evidence>
<evidence type="ECO:0000256" key="1">
    <source>
        <dbReference type="ARBA" id="ARBA00023027"/>
    </source>
</evidence>
<keyword evidence="1" id="KW-0520">NAD</keyword>
<name>A0A1Q9JHA3_9FIRM</name>
<dbReference type="RefSeq" id="WP_075712578.1">
    <property type="nucleotide sequence ID" value="NZ_MJIE01000001.1"/>
</dbReference>
<organism evidence="4 5">
    <name type="scientific">Hornefia porci</name>
    <dbReference type="NCBI Taxonomy" id="2652292"/>
    <lineage>
        <taxon>Bacteria</taxon>
        <taxon>Bacillati</taxon>
        <taxon>Bacillota</taxon>
        <taxon>Clostridia</taxon>
        <taxon>Peptostreptococcales</taxon>
        <taxon>Anaerovoracaceae</taxon>
        <taxon>Hornefia</taxon>
    </lineage>
</organism>
<evidence type="ECO:0000313" key="5">
    <source>
        <dbReference type="Proteomes" id="UP000187404"/>
    </source>
</evidence>
<feature type="domain" description="Deacetylase sirtuin-type" evidence="3">
    <location>
        <begin position="4"/>
        <end position="303"/>
    </location>
</feature>
<accession>A0A1Q9JHA3</accession>
<dbReference type="Proteomes" id="UP000187404">
    <property type="component" value="Unassembled WGS sequence"/>
</dbReference>
<gene>
    <name evidence="4" type="ORF">BHK98_05620</name>
</gene>
<dbReference type="STRING" id="1261640.BHK98_05620"/>
<dbReference type="SUPFAM" id="SSF52467">
    <property type="entry name" value="DHS-like NAD/FAD-binding domain"/>
    <property type="match status" value="1"/>
</dbReference>
<evidence type="ECO:0000313" key="4">
    <source>
        <dbReference type="EMBL" id="OLR55586.1"/>
    </source>
</evidence>
<dbReference type="AlphaFoldDB" id="A0A1Q9JHA3"/>
<comment type="caution">
    <text evidence="4">The sequence shown here is derived from an EMBL/GenBank/DDBJ whole genome shotgun (WGS) entry which is preliminary data.</text>
</comment>
<dbReference type="PROSITE" id="PS50305">
    <property type="entry name" value="SIRTUIN"/>
    <property type="match status" value="1"/>
</dbReference>
<keyword evidence="5" id="KW-1185">Reference proteome</keyword>
<reference evidence="4 5" key="1">
    <citation type="journal article" date="2016" name="Appl. Environ. Microbiol.">
        <title>Function and Phylogeny of Bacterial Butyryl Coenzyme A:Acetate Transferases and Their Diversity in the Proximal Colon of Swine.</title>
        <authorList>
            <person name="Trachsel J."/>
            <person name="Bayles D.O."/>
            <person name="Looft T."/>
            <person name="Levine U.Y."/>
            <person name="Allen H.K."/>
        </authorList>
    </citation>
    <scope>NUCLEOTIDE SEQUENCE [LARGE SCALE GENOMIC DNA]</scope>
    <source>
        <strain evidence="4 5">68-3-10</strain>
    </source>
</reference>
<evidence type="ECO:0000259" key="3">
    <source>
        <dbReference type="PROSITE" id="PS50305"/>
    </source>
</evidence>
<comment type="caution">
    <text evidence="2">Lacks conserved residue(s) required for the propagation of feature annotation.</text>
</comment>
<dbReference type="OrthoDB" id="394960at2"/>
<proteinExistence type="predicted"/>
<sequence length="303" mass="35173">MKYTENYSDQIRALRRETDSADAVIIGAGAGLSVSAGYVYTGERFDKYFGDFAAKYHFSDMYSGGFYPYPDKETFWSFWSRYIWINRYAPIPSDTYDMLLELVKDKDYFVLTTNVDHCFQRTGFDRERLFYTQGDYGLLQSSDPHGASAHKTYENKEIIRKMVLAQGYEIAEDNELLVPETAELAMRIPTELIPYCPDDGEPMTTNLRADDNFVEDKGWYRAAERYSEFLREHENGKVLFLECAVGMNTPGIIKFPFWRMTAQWPYAIYACLNRGEAYAPEEIREKSICIDGDIRRTLSLLVR</sequence>
<dbReference type="InterPro" id="IPR026590">
    <property type="entry name" value="Ssirtuin_cat_dom"/>
</dbReference>
<dbReference type="InterPro" id="IPR029035">
    <property type="entry name" value="DHS-like_NAD/FAD-binding_dom"/>
</dbReference>
<dbReference type="EMBL" id="MJIE01000001">
    <property type="protein sequence ID" value="OLR55586.1"/>
    <property type="molecule type" value="Genomic_DNA"/>
</dbReference>
<protein>
    <submittedName>
        <fullName evidence="4">Sir2 silent information regulator family NAD-dependent deacetylase</fullName>
    </submittedName>
</protein>